<dbReference type="AlphaFoldDB" id="A0A4R8MVI7"/>
<keyword evidence="2" id="KW-1185">Reference proteome</keyword>
<proteinExistence type="predicted"/>
<gene>
    <name evidence="1" type="ORF">CLV96_2654</name>
</gene>
<organism evidence="1 2">
    <name type="scientific">Leptospira meyeri</name>
    <dbReference type="NCBI Taxonomy" id="29508"/>
    <lineage>
        <taxon>Bacteria</taxon>
        <taxon>Pseudomonadati</taxon>
        <taxon>Spirochaetota</taxon>
        <taxon>Spirochaetia</taxon>
        <taxon>Leptospirales</taxon>
        <taxon>Leptospiraceae</taxon>
        <taxon>Leptospira</taxon>
    </lineage>
</organism>
<comment type="caution">
    <text evidence="1">The sequence shown here is derived from an EMBL/GenBank/DDBJ whole genome shotgun (WGS) entry which is preliminary data.</text>
</comment>
<accession>A0A4R8MVI7</accession>
<protein>
    <submittedName>
        <fullName evidence="1">Uncharacterized protein</fullName>
    </submittedName>
</protein>
<dbReference type="EMBL" id="SORO01000001">
    <property type="protein sequence ID" value="TDY73619.1"/>
    <property type="molecule type" value="Genomic_DNA"/>
</dbReference>
<evidence type="ECO:0000313" key="2">
    <source>
        <dbReference type="Proteomes" id="UP000294684"/>
    </source>
</evidence>
<dbReference type="Proteomes" id="UP000294684">
    <property type="component" value="Unassembled WGS sequence"/>
</dbReference>
<evidence type="ECO:0000313" key="1">
    <source>
        <dbReference type="EMBL" id="TDY73619.1"/>
    </source>
</evidence>
<sequence length="85" mass="9841">MKYESLITMLAIIFFLFSNCQNEKELIFGKSKETKKKERDCDPVLTFFICESQCQNVNEKIISCSSLKGSCYIQRNNICTGNHNM</sequence>
<reference evidence="1 2" key="1">
    <citation type="submission" date="2019-03" db="EMBL/GenBank/DDBJ databases">
        <title>Genomic Encyclopedia of Archaeal and Bacterial Type Strains, Phase II (KMG-II): from individual species to whole genera.</title>
        <authorList>
            <person name="Goeker M."/>
        </authorList>
    </citation>
    <scope>NUCLEOTIDE SEQUENCE [LARGE SCALE GENOMIC DNA]</scope>
    <source>
        <strain evidence="1 2">DSM 21537</strain>
    </source>
</reference>
<name>A0A4R8MVI7_LEPME</name>